<dbReference type="SUPFAM" id="SSF49764">
    <property type="entry name" value="HSP20-like chaperones"/>
    <property type="match status" value="1"/>
</dbReference>
<dbReference type="GO" id="GO:0022857">
    <property type="term" value="F:transmembrane transporter activity"/>
    <property type="evidence" value="ECO:0007669"/>
    <property type="project" value="InterPro"/>
</dbReference>
<dbReference type="InterPro" id="IPR036259">
    <property type="entry name" value="MFS_trans_sf"/>
</dbReference>
<keyword evidence="3 7" id="KW-0812">Transmembrane</keyword>
<dbReference type="Pfam" id="PF07690">
    <property type="entry name" value="MFS_1"/>
    <property type="match status" value="1"/>
</dbReference>
<dbReference type="PANTHER" id="PTHR23514:SF6">
    <property type="entry name" value="MAJOR FACILITATOR SUPERFAMILY (MFS) PROFILE DOMAIN-CONTAINING PROTEIN"/>
    <property type="match status" value="1"/>
</dbReference>
<feature type="transmembrane region" description="Helical" evidence="7">
    <location>
        <begin position="82"/>
        <end position="105"/>
    </location>
</feature>
<protein>
    <recommendedName>
        <fullName evidence="12">CS domain-containing protein</fullName>
    </recommendedName>
</protein>
<dbReference type="Gene3D" id="1.20.1250.20">
    <property type="entry name" value="MFS general substrate transporter like domains"/>
    <property type="match status" value="1"/>
</dbReference>
<dbReference type="Pfam" id="PF05002">
    <property type="entry name" value="SGS"/>
    <property type="match status" value="1"/>
</dbReference>
<evidence type="ECO:0008006" key="12">
    <source>
        <dbReference type="Google" id="ProtNLM"/>
    </source>
</evidence>
<dbReference type="Proteomes" id="UP000244406">
    <property type="component" value="Unassembled WGS sequence"/>
</dbReference>
<gene>
    <name evidence="10" type="ORF">CXQ87_000824</name>
</gene>
<feature type="transmembrane region" description="Helical" evidence="7">
    <location>
        <begin position="408"/>
        <end position="432"/>
    </location>
</feature>
<accession>A0A2V1AL17</accession>
<dbReference type="InterPro" id="IPR019734">
    <property type="entry name" value="TPR_rpt"/>
</dbReference>
<dbReference type="InterPro" id="IPR007699">
    <property type="entry name" value="SGS_dom"/>
</dbReference>
<dbReference type="CDD" id="cd06466">
    <property type="entry name" value="p23_CS_SGT1_like"/>
    <property type="match status" value="1"/>
</dbReference>
<reference evidence="10 11" key="1">
    <citation type="submission" date="2017-12" db="EMBL/GenBank/DDBJ databases">
        <title>Genome Sequence of the Amphotericin B-resistant Candida duobushaemulonii strain, B09383.</title>
        <authorList>
            <person name="Chow N.A."/>
            <person name="Gade L."/>
            <person name="Batra D."/>
            <person name="Rowe L.A."/>
            <person name="Loparev V.N."/>
            <person name="Litvintseva A.P."/>
        </authorList>
    </citation>
    <scope>NUCLEOTIDE SEQUENCE [LARGE SCALE GENOMIC DNA]</scope>
    <source>
        <strain evidence="10 11">B09383</strain>
    </source>
</reference>
<dbReference type="Gene3D" id="2.60.40.10">
    <property type="entry name" value="Immunoglobulins"/>
    <property type="match status" value="1"/>
</dbReference>
<feature type="region of interest" description="Disordered" evidence="6">
    <location>
        <begin position="1"/>
        <end position="35"/>
    </location>
</feature>
<dbReference type="EMBL" id="PKFP01000008">
    <property type="protein sequence ID" value="PVH17923.1"/>
    <property type="molecule type" value="Genomic_DNA"/>
</dbReference>
<evidence type="ECO:0000256" key="7">
    <source>
        <dbReference type="SAM" id="Phobius"/>
    </source>
</evidence>
<evidence type="ECO:0000256" key="1">
    <source>
        <dbReference type="ARBA" id="ARBA00004141"/>
    </source>
</evidence>
<comment type="subcellular location">
    <subcellularLocation>
        <location evidence="1">Membrane</location>
        <topology evidence="1">Multi-pass membrane protein</topology>
    </subcellularLocation>
</comment>
<keyword evidence="11" id="KW-1185">Reference proteome</keyword>
<feature type="transmembrane region" description="Helical" evidence="7">
    <location>
        <begin position="438"/>
        <end position="459"/>
    </location>
</feature>
<evidence type="ECO:0000313" key="10">
    <source>
        <dbReference type="EMBL" id="PVH17923.1"/>
    </source>
</evidence>
<dbReference type="InterPro" id="IPR008978">
    <property type="entry name" value="HSP20-like_chaperone"/>
</dbReference>
<dbReference type="InterPro" id="IPR014756">
    <property type="entry name" value="Ig_E-set"/>
</dbReference>
<evidence type="ECO:0000256" key="4">
    <source>
        <dbReference type="ARBA" id="ARBA00022989"/>
    </source>
</evidence>
<proteinExistence type="inferred from homology"/>
<evidence type="ECO:0000256" key="6">
    <source>
        <dbReference type="SAM" id="MobiDB-lite"/>
    </source>
</evidence>
<dbReference type="SMART" id="SM00028">
    <property type="entry name" value="TPR"/>
    <property type="match status" value="3"/>
</dbReference>
<dbReference type="Gene3D" id="1.25.40.10">
    <property type="entry name" value="Tetratricopeptide repeat domain"/>
    <property type="match status" value="1"/>
</dbReference>
<feature type="region of interest" description="Disordered" evidence="6">
    <location>
        <begin position="588"/>
        <end position="610"/>
    </location>
</feature>
<feature type="compositionally biased region" description="Basic and acidic residues" evidence="6">
    <location>
        <begin position="887"/>
        <end position="901"/>
    </location>
</feature>
<feature type="domain" description="SGS" evidence="8">
    <location>
        <begin position="728"/>
        <end position="808"/>
    </location>
</feature>
<keyword evidence="4 7" id="KW-1133">Transmembrane helix</keyword>
<feature type="region of interest" description="Disordered" evidence="6">
    <location>
        <begin position="880"/>
        <end position="906"/>
    </location>
</feature>
<dbReference type="AlphaFoldDB" id="A0A2V1AL17"/>
<comment type="similarity">
    <text evidence="2">Belongs to the SGT1 family.</text>
</comment>
<feature type="transmembrane region" description="Helical" evidence="7">
    <location>
        <begin position="376"/>
        <end position="401"/>
    </location>
</feature>
<dbReference type="InterPro" id="IPR013783">
    <property type="entry name" value="Ig-like_fold"/>
</dbReference>
<feature type="transmembrane region" description="Helical" evidence="7">
    <location>
        <begin position="205"/>
        <end position="224"/>
    </location>
</feature>
<sequence>MSITRHEEAHVRAEDTLDEPSIAPSETVRDRPYDRPHIVTRESNLNVTSLGQVNNPSTVNTQATPINANKEAMTLRNPERNLWRVIAVSIWSACGGFSDAAPGALLPSMEAHYDISYAVVSLIWMSNAVGFILVACFAHKITPWFGKRWSITYGIISSVAAYSCIASGGPFPLICIGFFLGGIGLATVLAQSNVFLSKLDKQSKYLAIFHASYGAGATISPLAATSMVGRGMKWNYVYLILLSLMVINSFNANLAFKGAEDDLKPWDHDEETESLIDKTRAREEGIELQELSESGRASRAERAERWIVTYLLDYRKVGTSFGYVSSGFWAGLTIGRLVLTRPLHKTLGLRKSIVILALLAIGMIVLSWVVPNSIAVGVFVGLGGVFIGPTYPLMITAVSFIVPRKIQVVSLTIMTAFGSSGGALLPFFTGLIAESQGAYVVLPIFIATYSVMLIFWLILPNMAVELHIKHGDEAVNKKDFSGAIEQYTLALKENPEAFLGYIKRAAAYLKVSEYSNARGDIDRAISIADKRGKRDDKGLCYYRLGLINYAEKHYSEALTNFKKSKEHSYSEPALDIWINKAERDLKRAGQAAEEKPLTSAESQSKSTSADVINKQAPLKVKIRDDWYQSNDTVTVTIYAKNVKEESLGASFNPRSVALSFPSGDNSEYNYNLEPLYGEIDTAESSCRVFGTKIELTLAKKVKGKWASLEGDGPIKPVDTKEGPTEQLAYPTSSRKAVNWSKFDVQEDEEEEDFFAKLYKDVDDDTRRAMMKSYVESNGTVLTTNWSEAETKKFETSPPEGMEAKNGTESVVVTGNFDNWSLKDGVLKKATDGDFVGDIRVDEPQRLIFKFVVNGSQWITSPKYKIEHDLQGNANNYLEPEDLERDEPEQKPATESIEKPIQDEDDNVEVFSSPCSYAALSIPSEGYEDLGVESVEGVPEERQSPPVSEPRHRNAPIDIPAAHPSSQPRPFQPNHTTSYKSCHTSSGDTTPTNSVLTSGFFEAKQLATPPSKSSKYRLLALTLGQGHKDSSVVNALGLLPEPANSSKKRDGVISRFIGFFQ</sequence>
<feature type="transmembrane region" description="Helical" evidence="7">
    <location>
        <begin position="236"/>
        <end position="256"/>
    </location>
</feature>
<dbReference type="FunFam" id="1.20.1250.20:FF:000286">
    <property type="entry name" value="MFS efflux transporter"/>
    <property type="match status" value="1"/>
</dbReference>
<evidence type="ECO:0000259" key="9">
    <source>
        <dbReference type="PROSITE" id="PS51203"/>
    </source>
</evidence>
<dbReference type="CDD" id="cd02859">
    <property type="entry name" value="E_set_AMPKbeta_like_N"/>
    <property type="match status" value="1"/>
</dbReference>
<dbReference type="SUPFAM" id="SSF81296">
    <property type="entry name" value="E set domains"/>
    <property type="match status" value="1"/>
</dbReference>
<feature type="transmembrane region" description="Helical" evidence="7">
    <location>
        <begin position="117"/>
        <end position="138"/>
    </location>
</feature>
<dbReference type="Gene3D" id="2.60.40.790">
    <property type="match status" value="1"/>
</dbReference>
<feature type="compositionally biased region" description="Polar residues" evidence="6">
    <location>
        <begin position="599"/>
        <end position="610"/>
    </location>
</feature>
<dbReference type="GeneID" id="37000825"/>
<evidence type="ECO:0000256" key="5">
    <source>
        <dbReference type="ARBA" id="ARBA00023136"/>
    </source>
</evidence>
<feature type="region of interest" description="Disordered" evidence="6">
    <location>
        <begin position="932"/>
        <end position="989"/>
    </location>
</feature>
<dbReference type="InterPro" id="IPR007052">
    <property type="entry name" value="CS_dom"/>
</dbReference>
<feature type="transmembrane region" description="Helical" evidence="7">
    <location>
        <begin position="159"/>
        <end position="185"/>
    </location>
</feature>
<dbReference type="InterPro" id="IPR051788">
    <property type="entry name" value="MFS_Transporter"/>
</dbReference>
<feature type="compositionally biased region" description="Basic and acidic residues" evidence="6">
    <location>
        <begin position="1"/>
        <end position="15"/>
    </location>
</feature>
<feature type="transmembrane region" description="Helical" evidence="7">
    <location>
        <begin position="351"/>
        <end position="370"/>
    </location>
</feature>
<keyword evidence="5 7" id="KW-0472">Membrane</keyword>
<evidence type="ECO:0000313" key="11">
    <source>
        <dbReference type="Proteomes" id="UP000244406"/>
    </source>
</evidence>
<dbReference type="PANTHER" id="PTHR23514">
    <property type="entry name" value="BYPASS OF STOP CODON PROTEIN 6"/>
    <property type="match status" value="1"/>
</dbReference>
<evidence type="ECO:0000259" key="8">
    <source>
        <dbReference type="PROSITE" id="PS51048"/>
    </source>
</evidence>
<feature type="transmembrane region" description="Helical" evidence="7">
    <location>
        <begin position="320"/>
        <end position="339"/>
    </location>
</feature>
<organism evidence="10 11">
    <name type="scientific">Candidozyma duobushaemuli</name>
    <dbReference type="NCBI Taxonomy" id="1231522"/>
    <lineage>
        <taxon>Eukaryota</taxon>
        <taxon>Fungi</taxon>
        <taxon>Dikarya</taxon>
        <taxon>Ascomycota</taxon>
        <taxon>Saccharomycotina</taxon>
        <taxon>Pichiomycetes</taxon>
        <taxon>Metschnikowiaceae</taxon>
        <taxon>Candidozyma</taxon>
    </lineage>
</organism>
<dbReference type="InterPro" id="IPR011701">
    <property type="entry name" value="MFS"/>
</dbReference>
<dbReference type="PROSITE" id="PS51048">
    <property type="entry name" value="SGS"/>
    <property type="match status" value="1"/>
</dbReference>
<evidence type="ECO:0000256" key="2">
    <source>
        <dbReference type="ARBA" id="ARBA00008509"/>
    </source>
</evidence>
<dbReference type="SUPFAM" id="SSF103473">
    <property type="entry name" value="MFS general substrate transporter"/>
    <property type="match status" value="1"/>
</dbReference>
<dbReference type="Pfam" id="PF04969">
    <property type="entry name" value="CS"/>
    <property type="match status" value="1"/>
</dbReference>
<comment type="caution">
    <text evidence="10">The sequence shown here is derived from an EMBL/GenBank/DDBJ whole genome shotgun (WGS) entry which is preliminary data.</text>
</comment>
<dbReference type="VEuPathDB" id="FungiDB:CXQ87_000824"/>
<feature type="domain" description="CS" evidence="9">
    <location>
        <begin position="619"/>
        <end position="709"/>
    </location>
</feature>
<feature type="compositionally biased region" description="Polar residues" evidence="6">
    <location>
        <begin position="963"/>
        <end position="989"/>
    </location>
</feature>
<dbReference type="GO" id="GO:0016020">
    <property type="term" value="C:membrane"/>
    <property type="evidence" value="ECO:0007669"/>
    <property type="project" value="UniProtKB-SubCell"/>
</dbReference>
<evidence type="ECO:0000256" key="3">
    <source>
        <dbReference type="ARBA" id="ARBA00022692"/>
    </source>
</evidence>
<dbReference type="PROSITE" id="PS51203">
    <property type="entry name" value="CS"/>
    <property type="match status" value="1"/>
</dbReference>
<dbReference type="SUPFAM" id="SSF48452">
    <property type="entry name" value="TPR-like"/>
    <property type="match status" value="1"/>
</dbReference>
<name>A0A2V1AL17_9ASCO</name>
<dbReference type="InterPro" id="IPR011990">
    <property type="entry name" value="TPR-like_helical_dom_sf"/>
</dbReference>
<dbReference type="RefSeq" id="XP_025338863.1">
    <property type="nucleotide sequence ID" value="XM_025479390.1"/>
</dbReference>